<dbReference type="InterPro" id="IPR015202">
    <property type="entry name" value="GO-like_E_set"/>
</dbReference>
<evidence type="ECO:0000259" key="5">
    <source>
        <dbReference type="PROSITE" id="PS51175"/>
    </source>
</evidence>
<proteinExistence type="predicted"/>
<dbReference type="SMART" id="SM00612">
    <property type="entry name" value="Kelch"/>
    <property type="match status" value="3"/>
</dbReference>
<dbReference type="InterPro" id="IPR037293">
    <property type="entry name" value="Gal_Oxidase_central_sf"/>
</dbReference>
<dbReference type="InterPro" id="IPR011043">
    <property type="entry name" value="Gal_Oxase/kelch_b-propeller"/>
</dbReference>
<dbReference type="SMART" id="SM00758">
    <property type="entry name" value="PA14"/>
    <property type="match status" value="1"/>
</dbReference>
<dbReference type="Gene3D" id="3.90.182.10">
    <property type="entry name" value="Toxin - Anthrax Protective Antigen,domain 1"/>
    <property type="match status" value="1"/>
</dbReference>
<evidence type="ECO:0000259" key="4">
    <source>
        <dbReference type="PROSITE" id="PS50853"/>
    </source>
</evidence>
<dbReference type="GO" id="GO:0030246">
    <property type="term" value="F:carbohydrate binding"/>
    <property type="evidence" value="ECO:0007669"/>
    <property type="project" value="InterPro"/>
</dbReference>
<feature type="signal peptide" evidence="3">
    <location>
        <begin position="1"/>
        <end position="19"/>
    </location>
</feature>
<evidence type="ECO:0008006" key="9">
    <source>
        <dbReference type="Google" id="ProtNLM"/>
    </source>
</evidence>
<feature type="compositionally biased region" description="Polar residues" evidence="2">
    <location>
        <begin position="279"/>
        <end position="299"/>
    </location>
</feature>
<reference evidence="7 8" key="1">
    <citation type="submission" date="2019-07" db="EMBL/GenBank/DDBJ databases">
        <title>Whole genome shotgun sequence of Meiothermus hypogaeus NBRC 106114.</title>
        <authorList>
            <person name="Hosoyama A."/>
            <person name="Uohara A."/>
            <person name="Ohji S."/>
            <person name="Ichikawa N."/>
        </authorList>
    </citation>
    <scope>NUCLEOTIDE SEQUENCE [LARGE SCALE GENOMIC DNA]</scope>
    <source>
        <strain evidence="7 8">NBRC 106114</strain>
    </source>
</reference>
<dbReference type="Gene3D" id="2.60.120.260">
    <property type="entry name" value="Galactose-binding domain-like"/>
    <property type="match status" value="1"/>
</dbReference>
<evidence type="ECO:0000259" key="6">
    <source>
        <dbReference type="PROSITE" id="PS51820"/>
    </source>
</evidence>
<dbReference type="OrthoDB" id="8673369at2"/>
<dbReference type="CDD" id="cd04080">
    <property type="entry name" value="CBM6_cellulase-like"/>
    <property type="match status" value="1"/>
</dbReference>
<dbReference type="SUPFAM" id="SSF56988">
    <property type="entry name" value="Anthrax protective antigen"/>
    <property type="match status" value="1"/>
</dbReference>
<feature type="region of interest" description="Disordered" evidence="2">
    <location>
        <begin position="279"/>
        <end position="302"/>
    </location>
</feature>
<dbReference type="EMBL" id="BJXL01000135">
    <property type="protein sequence ID" value="GEM84827.1"/>
    <property type="molecule type" value="Genomic_DNA"/>
</dbReference>
<feature type="domain" description="Fibronectin type-III" evidence="4">
    <location>
        <begin position="701"/>
        <end position="792"/>
    </location>
</feature>
<dbReference type="InterPro" id="IPR014756">
    <property type="entry name" value="Ig_E-set"/>
</dbReference>
<dbReference type="SMART" id="SM00060">
    <property type="entry name" value="FN3"/>
    <property type="match status" value="3"/>
</dbReference>
<dbReference type="InterPro" id="IPR011658">
    <property type="entry name" value="PA14_dom"/>
</dbReference>
<dbReference type="InterPro" id="IPR003961">
    <property type="entry name" value="FN3_dom"/>
</dbReference>
<dbReference type="Pfam" id="PF00041">
    <property type="entry name" value="fn3"/>
    <property type="match status" value="1"/>
</dbReference>
<dbReference type="CDD" id="cd02851">
    <property type="entry name" value="E_set_GO_C"/>
    <property type="match status" value="1"/>
</dbReference>
<dbReference type="InterPro" id="IPR013783">
    <property type="entry name" value="Ig-like_fold"/>
</dbReference>
<evidence type="ECO:0000313" key="8">
    <source>
        <dbReference type="Proteomes" id="UP000321197"/>
    </source>
</evidence>
<dbReference type="PANTHER" id="PTHR32208:SF21">
    <property type="entry name" value="LOW QUALITY PROTEIN: ALDEHYDE OXIDASE GLOX-LIKE"/>
    <property type="match status" value="1"/>
</dbReference>
<dbReference type="SMART" id="SM00606">
    <property type="entry name" value="CBD_IV"/>
    <property type="match status" value="1"/>
</dbReference>
<evidence type="ECO:0000256" key="2">
    <source>
        <dbReference type="SAM" id="MobiDB-lite"/>
    </source>
</evidence>
<dbReference type="Pfam" id="PF08305">
    <property type="entry name" value="NPCBM"/>
    <property type="match status" value="1"/>
</dbReference>
<dbReference type="PROSITE" id="PS51175">
    <property type="entry name" value="CBM6"/>
    <property type="match status" value="1"/>
</dbReference>
<dbReference type="Proteomes" id="UP000321197">
    <property type="component" value="Unassembled WGS sequence"/>
</dbReference>
<dbReference type="SUPFAM" id="SSF81296">
    <property type="entry name" value="E set domains"/>
    <property type="match status" value="1"/>
</dbReference>
<gene>
    <name evidence="7" type="ORF">MHY01S_29930</name>
</gene>
<dbReference type="InterPro" id="IPR038637">
    <property type="entry name" value="NPCBM_sf"/>
</dbReference>
<dbReference type="Pfam" id="PF07691">
    <property type="entry name" value="PA14"/>
    <property type="match status" value="1"/>
</dbReference>
<dbReference type="RefSeq" id="WP_119342288.1">
    <property type="nucleotide sequence ID" value="NZ_BJXL01000135.1"/>
</dbReference>
<dbReference type="CDD" id="cd00063">
    <property type="entry name" value="FN3"/>
    <property type="match status" value="3"/>
</dbReference>
<dbReference type="Gene3D" id="2.60.120.1060">
    <property type="entry name" value="NPCBM/NEW2 domain"/>
    <property type="match status" value="1"/>
</dbReference>
<dbReference type="Pfam" id="PF09118">
    <property type="entry name" value="GO-like_E_set"/>
    <property type="match status" value="1"/>
</dbReference>
<dbReference type="Pfam" id="PF03422">
    <property type="entry name" value="CBM_6"/>
    <property type="match status" value="1"/>
</dbReference>
<dbReference type="SMART" id="SM00776">
    <property type="entry name" value="NPCBM"/>
    <property type="match status" value="1"/>
</dbReference>
<comment type="caution">
    <text evidence="7">The sequence shown here is derived from an EMBL/GenBank/DDBJ whole genome shotgun (WGS) entry which is preliminary data.</text>
</comment>
<name>A0A511R6G2_9DEIN</name>
<dbReference type="PROSITE" id="PS51820">
    <property type="entry name" value="PA14"/>
    <property type="match status" value="1"/>
</dbReference>
<dbReference type="Gene3D" id="2.130.10.80">
    <property type="entry name" value="Galactose oxidase/kelch, beta-propeller"/>
    <property type="match status" value="1"/>
</dbReference>
<feature type="domain" description="CBM6" evidence="5">
    <location>
        <begin position="308"/>
        <end position="452"/>
    </location>
</feature>
<dbReference type="InterPro" id="IPR005084">
    <property type="entry name" value="CBM6"/>
</dbReference>
<dbReference type="PROSITE" id="PS50853">
    <property type="entry name" value="FN3"/>
    <property type="match status" value="3"/>
</dbReference>
<dbReference type="InterPro" id="IPR036116">
    <property type="entry name" value="FN3_sf"/>
</dbReference>
<evidence type="ECO:0000313" key="7">
    <source>
        <dbReference type="EMBL" id="GEM84827.1"/>
    </source>
</evidence>
<feature type="domain" description="PA14" evidence="6">
    <location>
        <begin position="551"/>
        <end position="688"/>
    </location>
</feature>
<dbReference type="AlphaFoldDB" id="A0A511R6G2"/>
<sequence length="1277" mass="136192">MMPYWNNKLWLLMLGVVLAACSSPGSSIPQPYQLGPKLWSERNLSIMAAPTGNVFLSDLNWVTATNGWGPVERDQSNGESAAGDGRTLTLNGVTYAKGLGAHANSEIVYSLEANCSRFQAVVGLDDEIDTQTQWGSVVFQVFADGVSLFNSGVIRGNSPSQAIDVDVTGRQQLRLVISDGGDNVYYDHANWANARLVCAGSTSLLNPTGFTASATSPTSIALSWNPASGATGYILERRTTSTSFIQIATPTATTFTDTGLTASTTYTYRVKATNGTDITTGVETSTTTPAVNPQQTPYGRSTPWPIPGLIQFEDFDEGGQGISFSDSDTLNRGGSYRDTPVDVLAGTGWGLVGWTAAGEWLEYTVVVAQTGNYDLRVRVNNRMAGARFRVLVDDQDVTGLLDVPAAGNWDTYNIVTRAAIPLTAGTRVVRFSFEAVSTTDFAAGNYDWFEWVAGSSQPQPPANPSTFTANATSASSVVLNWSAVTGATSYALDRRVGTGSYSVLASNLTALTYTDNTVTANTTYTYRVRAVNAAGSSGGVEQQVTTPAAATGGNGLSGRYYDNIDFTGTSFTRTDATINFNWGTGSPDPRIGPDTFSVRWTGQLEARFSETYTFITRTDDGVRLWVNNQLIVDRWRNQSAADRSGTITLVAGQRYSIRMEYFENTGGASAQLFWSSPSQPREIIPQRYLYSDSNQPDPIAAPTDLIAVGLSAGSVYLDWSAVSGASSYIVERRTGNSGSFVQVGSPTASSFVDNGLSASTTYSYQVAAVVNGARGSAAGASVTTPPIETPINGGSTASTRGVFGPVRDFPLVATHAALLPDGKVIAWYSYDRIGVYRDMQDANAAFHQSSIVTLWDPVTNTFEEVNNNTTDLFCAGWAVMQDGRLLVAGGNLGTPNGSLHTNIFDPVSKTWTRGPNMRAGRWYPSVTPLPNGELLITGGQTETGANNTLHEVWQTNGTLRQLTGATTSGRDFEHYFPWMHVAPNGLVFHAGWNNTMSYLNTVGSGSWSSQTWVRQGPGRYYGSSVMYTPGRIITIGGGQTATATTTLIELSGTNVTSVAGPSMAFARTHLSATLLANGRVFVNGGNRGPLFDDSSSVYDSEIWNPASNTWTTTARSQRPRNYHAVALLLPDATVWTAGSGGCGADCQPGSGSARAGVNQLNYEIYYPPYLFDSSGSLAARPTISSVPSSIRYGQSFSIVTPDAANIQSVTLLGLGASTHAFNYTQRFLALPIQSRDASSLTVAAPASANLAPPTYYMVFIINQSGVPSVARIVRVEP</sequence>
<accession>A0A511R6G2</accession>
<dbReference type="SUPFAM" id="SSF49785">
    <property type="entry name" value="Galactose-binding domain-like"/>
    <property type="match status" value="2"/>
</dbReference>
<protein>
    <recommendedName>
        <fullName evidence="9">Galactose oxidase</fullName>
    </recommendedName>
</protein>
<dbReference type="Pfam" id="PF07250">
    <property type="entry name" value="Glyoxal_oxid_N"/>
    <property type="match status" value="1"/>
</dbReference>
<evidence type="ECO:0000256" key="1">
    <source>
        <dbReference type="ARBA" id="ARBA00022729"/>
    </source>
</evidence>
<dbReference type="InterPro" id="IPR013222">
    <property type="entry name" value="Glyco_hyd_98_carb-bd"/>
</dbReference>
<feature type="domain" description="Fibronectin type-III" evidence="4">
    <location>
        <begin position="206"/>
        <end position="294"/>
    </location>
</feature>
<dbReference type="InterPro" id="IPR009880">
    <property type="entry name" value="Glyoxal_oxidase_N"/>
</dbReference>
<dbReference type="SUPFAM" id="SSF50965">
    <property type="entry name" value="Galactose oxidase, central domain"/>
    <property type="match status" value="1"/>
</dbReference>
<dbReference type="Gene3D" id="2.60.40.10">
    <property type="entry name" value="Immunoglobulins"/>
    <property type="match status" value="4"/>
</dbReference>
<dbReference type="PANTHER" id="PTHR32208">
    <property type="entry name" value="SECRETED PROTEIN-RELATED"/>
    <property type="match status" value="1"/>
</dbReference>
<evidence type="ECO:0000256" key="3">
    <source>
        <dbReference type="SAM" id="SignalP"/>
    </source>
</evidence>
<dbReference type="InterPro" id="IPR006652">
    <property type="entry name" value="Kelch_1"/>
</dbReference>
<feature type="domain" description="Fibronectin type-III" evidence="4">
    <location>
        <begin position="460"/>
        <end position="549"/>
    </location>
</feature>
<keyword evidence="1 3" id="KW-0732">Signal</keyword>
<dbReference type="SUPFAM" id="SSF49265">
    <property type="entry name" value="Fibronectin type III"/>
    <property type="match status" value="1"/>
</dbReference>
<organism evidence="7 8">
    <name type="scientific">Meiothermus hypogaeus NBRC 106114</name>
    <dbReference type="NCBI Taxonomy" id="1227553"/>
    <lineage>
        <taxon>Bacteria</taxon>
        <taxon>Thermotogati</taxon>
        <taxon>Deinococcota</taxon>
        <taxon>Deinococci</taxon>
        <taxon>Thermales</taxon>
        <taxon>Thermaceae</taxon>
        <taxon>Meiothermus</taxon>
    </lineage>
</organism>
<dbReference type="InterPro" id="IPR037524">
    <property type="entry name" value="PA14/GLEYA"/>
</dbReference>
<dbReference type="InterPro" id="IPR008979">
    <property type="entry name" value="Galactose-bd-like_sf"/>
</dbReference>
<feature type="chain" id="PRO_5021775442" description="Galactose oxidase" evidence="3">
    <location>
        <begin position="20"/>
        <end position="1277"/>
    </location>
</feature>
<dbReference type="InterPro" id="IPR006584">
    <property type="entry name" value="Cellulose-bd_IV"/>
</dbReference>